<evidence type="ECO:0000256" key="3">
    <source>
        <dbReference type="ARBA" id="ARBA00023136"/>
    </source>
</evidence>
<comment type="caution">
    <text evidence="7">The sequence shown here is derived from an EMBL/GenBank/DDBJ whole genome shotgun (WGS) entry which is preliminary data.</text>
</comment>
<sequence length="1203" mass="134523">MTVLISPLEDVATLTTITKLDSHLSEVDSVKSWSETDKKDKLKGENSGSDRPKPQCKPLFREEQRGIWTLYYPISERWKVPLPAFVYDWNTGKIKGALHDLWRFIREVFSLGPFALTIYLASWVVSSILPSLRLKNDSDLLNLAEKSLAGRIQRTEAITEFRRIVTEYVVALVVGYVVRKLKTRSSLIVERRVALHFETRLFSVRSRMELGPTEDPVIESKISRVTGYSSEAWSSLSSIIDILSSAGEVIAIASILKGQLISPEGVNLFGVWALISPLVSELHGHGDGKVFYAKITNQNWIRMEAFSQLGNWNCYKKEILSSGLEEYINSEYARAMSKLGDLATKNPAFVWASDEGWFGLGEFSQLLDTVPLLFCTWRAVHSSSGASLAAMIRTQQTSSAARSAIWSLTFKGRDLFSLFRTITTLYEVLEMKPGIEDGHVIYPDEEHTDQKGMAIEFRDVSFSYPSAPNKVLDNLSFKIEPGKQIKENILMGRPDSEHPDIEVENAAKLGGAYDFIQKLPLGFETNLEPKSTGYASITCGESDREKFQFIEETDKPVKLSGGEWQRLAISRTYMKNSEKTRLLCYDEPSASLDPKAEADMFERLRNLRGEKTMIFVTHRFGHLTKHADLIVYISEGSVIEQGTHKSLLAQGGEYAKMYKIQSEAFTARSRGVAAALLAVSVGSASYVAGSIYPPTTLQLINPPPAPPAPVYGTEEAEIYTAALEEKLQELPLTKELRQRQGWYESRPYQNYPEERRRHALTSGTLRGPGKLALPPLVFAKEDESEAIAIIHVGRSLCGHDGIVHGGLLATLLDETLARNALLNLPAKVGVTANLSVNYRAPARADQFIAIHTRLDKASGRKVTVSGTITSVETKEVLTEATALFIQPKYAHLLNAHGEVEKLLGSRNSSASQEVGPDGAKKQVKIQLLYTVRIRIRLRMAATEANPIVFYDIYSRDGPWSPNTFKTRLTLNYKRLPYRVEYISIADIETKLKELGVSPSSHGNPVFQYTLPVIADPSSNPGEKPTYVMESFDIAVYLDEKYPAPKYPVVIPPGMRNIQKLATEYVMSIGMSFAPVILPYAALRPGFLDKKGHEYYTRTRREIAGKDLSEFMDSAEENWKKAKVKWETLGNSLSLGGDQGPFVMGRQMSFVDFALGCMLHGVQKYEGGEMKLWKDMKTWQDGLWATIWEEIAKVEEKSSEIVIS</sequence>
<dbReference type="Gene3D" id="1.20.1050.10">
    <property type="match status" value="1"/>
</dbReference>
<evidence type="ECO:0000259" key="6">
    <source>
        <dbReference type="PROSITE" id="PS50893"/>
    </source>
</evidence>
<dbReference type="InterPro" id="IPR004045">
    <property type="entry name" value="Glutathione_S-Trfase_N"/>
</dbReference>
<reference evidence="7" key="1">
    <citation type="submission" date="2021-01" db="EMBL/GenBank/DDBJ databases">
        <authorList>
            <person name="Kaushik A."/>
        </authorList>
    </citation>
    <scope>NUCLEOTIDE SEQUENCE</scope>
    <source>
        <strain evidence="7">AG3-T5</strain>
    </source>
</reference>
<dbReference type="PROSITE" id="PS00211">
    <property type="entry name" value="ABC_TRANSPORTER_1"/>
    <property type="match status" value="1"/>
</dbReference>
<evidence type="ECO:0000256" key="1">
    <source>
        <dbReference type="ARBA" id="ARBA00022692"/>
    </source>
</evidence>
<dbReference type="EMBL" id="CAJMWW010000015">
    <property type="protein sequence ID" value="CAE6399273.1"/>
    <property type="molecule type" value="Genomic_DNA"/>
</dbReference>
<keyword evidence="3" id="KW-0472">Membrane</keyword>
<dbReference type="PROSITE" id="PS50893">
    <property type="entry name" value="ABC_TRANSPORTER_2"/>
    <property type="match status" value="1"/>
</dbReference>
<accession>A0A8H2WTA4</accession>
<dbReference type="Pfam" id="PF13409">
    <property type="entry name" value="GST_N_2"/>
    <property type="match status" value="1"/>
</dbReference>
<dbReference type="GO" id="GO:0016020">
    <property type="term" value="C:membrane"/>
    <property type="evidence" value="ECO:0007669"/>
    <property type="project" value="InterPro"/>
</dbReference>
<dbReference type="InterPro" id="IPR006683">
    <property type="entry name" value="Thioestr_dom"/>
</dbReference>
<dbReference type="SUPFAM" id="SSF52540">
    <property type="entry name" value="P-loop containing nucleoside triphosphate hydrolases"/>
    <property type="match status" value="1"/>
</dbReference>
<dbReference type="GO" id="GO:0005524">
    <property type="term" value="F:ATP binding"/>
    <property type="evidence" value="ECO:0007669"/>
    <property type="project" value="InterPro"/>
</dbReference>
<dbReference type="InterPro" id="IPR054416">
    <property type="entry name" value="GST_UstS-like_C"/>
</dbReference>
<evidence type="ECO:0000313" key="8">
    <source>
        <dbReference type="Proteomes" id="UP000663841"/>
    </source>
</evidence>
<dbReference type="PROSITE" id="PS50404">
    <property type="entry name" value="GST_NTER"/>
    <property type="match status" value="1"/>
</dbReference>
<dbReference type="GO" id="GO:0016887">
    <property type="term" value="F:ATP hydrolysis activity"/>
    <property type="evidence" value="ECO:0007669"/>
    <property type="project" value="InterPro"/>
</dbReference>
<feature type="region of interest" description="Disordered" evidence="4">
    <location>
        <begin position="30"/>
        <end position="56"/>
    </location>
</feature>
<dbReference type="SUPFAM" id="SSF52833">
    <property type="entry name" value="Thioredoxin-like"/>
    <property type="match status" value="1"/>
</dbReference>
<keyword evidence="2" id="KW-1133">Transmembrane helix</keyword>
<dbReference type="InterPro" id="IPR017871">
    <property type="entry name" value="ABC_transporter-like_CS"/>
</dbReference>
<dbReference type="Gene3D" id="3.10.129.10">
    <property type="entry name" value="Hotdog Thioesterase"/>
    <property type="match status" value="1"/>
</dbReference>
<keyword evidence="1" id="KW-0812">Transmembrane</keyword>
<evidence type="ECO:0000256" key="2">
    <source>
        <dbReference type="ARBA" id="ARBA00022989"/>
    </source>
</evidence>
<name>A0A8H2WTA4_9AGAM</name>
<evidence type="ECO:0000256" key="4">
    <source>
        <dbReference type="SAM" id="MobiDB-lite"/>
    </source>
</evidence>
<dbReference type="Pfam" id="PF03061">
    <property type="entry name" value="4HBT"/>
    <property type="match status" value="1"/>
</dbReference>
<dbReference type="Gene3D" id="1.20.1560.10">
    <property type="entry name" value="ABC transporter type 1, transmembrane domain"/>
    <property type="match status" value="1"/>
</dbReference>
<dbReference type="SUPFAM" id="SSF54637">
    <property type="entry name" value="Thioesterase/thiol ester dehydrase-isomerase"/>
    <property type="match status" value="1"/>
</dbReference>
<proteinExistence type="predicted"/>
<gene>
    <name evidence="7" type="ORF">RDB_LOCUS5339</name>
</gene>
<dbReference type="InterPro" id="IPR036640">
    <property type="entry name" value="ABC1_TM_sf"/>
</dbReference>
<dbReference type="InterPro" id="IPR003439">
    <property type="entry name" value="ABC_transporter-like_ATP-bd"/>
</dbReference>
<dbReference type="AlphaFoldDB" id="A0A8H2WTA4"/>
<dbReference type="CDD" id="cd03443">
    <property type="entry name" value="PaaI_thioesterase"/>
    <property type="match status" value="1"/>
</dbReference>
<protein>
    <recommendedName>
        <fullName evidence="9">GST N-terminal domain-containing protein</fullName>
    </recommendedName>
</protein>
<evidence type="ECO:0000313" key="7">
    <source>
        <dbReference type="EMBL" id="CAE6399273.1"/>
    </source>
</evidence>
<dbReference type="Pfam" id="PF22041">
    <property type="entry name" value="GST_C_7"/>
    <property type="match status" value="1"/>
</dbReference>
<evidence type="ECO:0008006" key="9">
    <source>
        <dbReference type="Google" id="ProtNLM"/>
    </source>
</evidence>
<dbReference type="InterPro" id="IPR027417">
    <property type="entry name" value="P-loop_NTPase"/>
</dbReference>
<dbReference type="PANTHER" id="PTHR47260">
    <property type="entry name" value="UPF0644 PROTEIN PB2B4.06"/>
    <property type="match status" value="1"/>
</dbReference>
<evidence type="ECO:0000259" key="5">
    <source>
        <dbReference type="PROSITE" id="PS50404"/>
    </source>
</evidence>
<dbReference type="PANTHER" id="PTHR47260:SF1">
    <property type="entry name" value="UPF0644 PROTEIN PB2B4.06"/>
    <property type="match status" value="1"/>
</dbReference>
<dbReference type="Proteomes" id="UP000663841">
    <property type="component" value="Unassembled WGS sequence"/>
</dbReference>
<feature type="domain" description="ABC transporter" evidence="6">
    <location>
        <begin position="455"/>
        <end position="660"/>
    </location>
</feature>
<dbReference type="Gene3D" id="3.40.30.10">
    <property type="entry name" value="Glutaredoxin"/>
    <property type="match status" value="1"/>
</dbReference>
<dbReference type="Gene3D" id="3.40.50.300">
    <property type="entry name" value="P-loop containing nucleotide triphosphate hydrolases"/>
    <property type="match status" value="2"/>
</dbReference>
<dbReference type="InterPro" id="IPR052061">
    <property type="entry name" value="PTE-AB_protein"/>
</dbReference>
<feature type="domain" description="GST N-terminal" evidence="5">
    <location>
        <begin position="950"/>
        <end position="1045"/>
    </location>
</feature>
<dbReference type="InterPro" id="IPR036249">
    <property type="entry name" value="Thioredoxin-like_sf"/>
</dbReference>
<dbReference type="InterPro" id="IPR029069">
    <property type="entry name" value="HotDog_dom_sf"/>
</dbReference>
<organism evidence="7 8">
    <name type="scientific">Rhizoctonia solani</name>
    <dbReference type="NCBI Taxonomy" id="456999"/>
    <lineage>
        <taxon>Eukaryota</taxon>
        <taxon>Fungi</taxon>
        <taxon>Dikarya</taxon>
        <taxon>Basidiomycota</taxon>
        <taxon>Agaricomycotina</taxon>
        <taxon>Agaricomycetes</taxon>
        <taxon>Cantharellales</taxon>
        <taxon>Ceratobasidiaceae</taxon>
        <taxon>Rhizoctonia</taxon>
    </lineage>
</organism>